<name>A0A9D2D0X0_9FIRM</name>
<dbReference type="AlphaFoldDB" id="A0A9D2D0X0"/>
<reference evidence="1" key="1">
    <citation type="journal article" date="2021" name="PeerJ">
        <title>Extensive microbial diversity within the chicken gut microbiome revealed by metagenomics and culture.</title>
        <authorList>
            <person name="Gilroy R."/>
            <person name="Ravi A."/>
            <person name="Getino M."/>
            <person name="Pursley I."/>
            <person name="Horton D.L."/>
            <person name="Alikhan N.F."/>
            <person name="Baker D."/>
            <person name="Gharbi K."/>
            <person name="Hall N."/>
            <person name="Watson M."/>
            <person name="Adriaenssens E.M."/>
            <person name="Foster-Nyarko E."/>
            <person name="Jarju S."/>
            <person name="Secka A."/>
            <person name="Antonio M."/>
            <person name="Oren A."/>
            <person name="Chaudhuri R.R."/>
            <person name="La Ragione R."/>
            <person name="Hildebrand F."/>
            <person name="Pallen M.J."/>
        </authorList>
    </citation>
    <scope>NUCLEOTIDE SEQUENCE</scope>
    <source>
        <strain evidence="1">CHK192-9172</strain>
    </source>
</reference>
<dbReference type="EMBL" id="DXCH01000035">
    <property type="protein sequence ID" value="HIZ06541.1"/>
    <property type="molecule type" value="Genomic_DNA"/>
</dbReference>
<organism evidence="1 2">
    <name type="scientific">Candidatus Eubacterium avistercoris</name>
    <dbReference type="NCBI Taxonomy" id="2838567"/>
    <lineage>
        <taxon>Bacteria</taxon>
        <taxon>Bacillati</taxon>
        <taxon>Bacillota</taxon>
        <taxon>Clostridia</taxon>
        <taxon>Eubacteriales</taxon>
        <taxon>Eubacteriaceae</taxon>
        <taxon>Eubacterium</taxon>
    </lineage>
</organism>
<gene>
    <name evidence="1" type="ORF">IAA08_01240</name>
</gene>
<dbReference type="Proteomes" id="UP000824024">
    <property type="component" value="Unassembled WGS sequence"/>
</dbReference>
<evidence type="ECO:0000313" key="2">
    <source>
        <dbReference type="Proteomes" id="UP000824024"/>
    </source>
</evidence>
<reference evidence="1" key="2">
    <citation type="submission" date="2021-04" db="EMBL/GenBank/DDBJ databases">
        <authorList>
            <person name="Gilroy R."/>
        </authorList>
    </citation>
    <scope>NUCLEOTIDE SEQUENCE</scope>
    <source>
        <strain evidence="1">CHK192-9172</strain>
    </source>
</reference>
<proteinExistence type="predicted"/>
<protein>
    <submittedName>
        <fullName evidence="1">Uncharacterized protein</fullName>
    </submittedName>
</protein>
<evidence type="ECO:0000313" key="1">
    <source>
        <dbReference type="EMBL" id="HIZ06541.1"/>
    </source>
</evidence>
<sequence>MLWSDRIFLGRGVRRNYRRIKWKIMHNIAQQGVFLLVLPMDRAGNPEIIPSPFLLQKNYPKEELCVIGLAESRPASFALLEQITAQMYEKTKTIDYYSFFELKRPNKN</sequence>
<comment type="caution">
    <text evidence="1">The sequence shown here is derived from an EMBL/GenBank/DDBJ whole genome shotgun (WGS) entry which is preliminary data.</text>
</comment>
<accession>A0A9D2D0X0</accession>